<dbReference type="InterPro" id="IPR011009">
    <property type="entry name" value="Kinase-like_dom_sf"/>
</dbReference>
<keyword evidence="2 13" id="KW-0723">Serine/threonine-protein kinase</keyword>
<comment type="subcellular location">
    <subcellularLocation>
        <location evidence="1">Membrane</location>
        <topology evidence="1">Single-pass type I membrane protein</topology>
    </subcellularLocation>
</comment>
<proteinExistence type="inferred from homology"/>
<keyword evidence="15" id="KW-1185">Reference proteome</keyword>
<evidence type="ECO:0000256" key="1">
    <source>
        <dbReference type="ARBA" id="ARBA00004479"/>
    </source>
</evidence>
<protein>
    <submittedName>
        <fullName evidence="16">Rust resistance kinase Lr10-like</fullName>
    </submittedName>
</protein>
<keyword evidence="3" id="KW-0808">Transferase</keyword>
<evidence type="ECO:0000313" key="16">
    <source>
        <dbReference type="RefSeq" id="XP_048137883.1"/>
    </source>
</evidence>
<gene>
    <name evidence="16" type="primary">LOC125315858</name>
</gene>
<evidence type="ECO:0000256" key="5">
    <source>
        <dbReference type="ARBA" id="ARBA00022729"/>
    </source>
</evidence>
<dbReference type="Proteomes" id="UP000827889">
    <property type="component" value="Chromosome 7"/>
</dbReference>
<dbReference type="GeneID" id="125315858"/>
<reference evidence="16" key="1">
    <citation type="submission" date="2025-08" db="UniProtKB">
        <authorList>
            <consortium name="RefSeq"/>
        </authorList>
    </citation>
    <scope>IDENTIFICATION</scope>
    <source>
        <tissue evidence="16">Leaf</tissue>
    </source>
</reference>
<dbReference type="PANTHER" id="PTHR27009">
    <property type="entry name" value="RUST RESISTANCE KINASE LR10-RELATED"/>
    <property type="match status" value="1"/>
</dbReference>
<dbReference type="Pfam" id="PF00069">
    <property type="entry name" value="Pkinase"/>
    <property type="match status" value="1"/>
</dbReference>
<keyword evidence="4" id="KW-0812">Transmembrane</keyword>
<dbReference type="InterPro" id="IPR000719">
    <property type="entry name" value="Prot_kinase_dom"/>
</dbReference>
<evidence type="ECO:0000256" key="9">
    <source>
        <dbReference type="ARBA" id="ARBA00022989"/>
    </source>
</evidence>
<keyword evidence="7" id="KW-0418">Kinase</keyword>
<sequence>MDQNVEDFLQSNNNFLPIRYSYPDIKKITGSLKDKLGKGGYGSIFEGRLRSGREVAVKILKKGKANGQDFIGEVATIGRIYCVNVVGLIGFFFEGSKQPLVYDFMRNGSLEKHIFSRGGQGTSLDCNEVYKIALGVARGIEYLHRGCDIQISHFDIKHRNILLEKDFNPKISDFGLAKLYPTDYNTISMTTARGTLGCMAPELVYRNLGGVSYKADVYSFGKLLMDMASGSKNMDADVEHSSQTCFPIWVHDQLCEGLNVPIKNVSKEDRSITKKIMIVALWCIQLHPGNRPSMRKALEMLEGEVDDLRIPPKPLFCPAELSTRMMELGLTMAKRLEALHQLVH</sequence>
<evidence type="ECO:0000256" key="2">
    <source>
        <dbReference type="ARBA" id="ARBA00022527"/>
    </source>
</evidence>
<evidence type="ECO:0000256" key="13">
    <source>
        <dbReference type="RuleBase" id="RU000304"/>
    </source>
</evidence>
<dbReference type="PROSITE" id="PS00107">
    <property type="entry name" value="PROTEIN_KINASE_ATP"/>
    <property type="match status" value="1"/>
</dbReference>
<keyword evidence="11" id="KW-0325">Glycoprotein</keyword>
<keyword evidence="8 12" id="KW-0067">ATP-binding</keyword>
<feature type="binding site" evidence="12">
    <location>
        <position position="58"/>
    </location>
    <ligand>
        <name>ATP</name>
        <dbReference type="ChEBI" id="CHEBI:30616"/>
    </ligand>
</feature>
<dbReference type="Gene3D" id="1.10.510.10">
    <property type="entry name" value="Transferase(Phosphotransferase) domain 1"/>
    <property type="match status" value="1"/>
</dbReference>
<keyword evidence="10" id="KW-0472">Membrane</keyword>
<keyword evidence="9" id="KW-1133">Transmembrane helix</keyword>
<organism evidence="15 16">
    <name type="scientific">Rhodamnia argentea</name>
    <dbReference type="NCBI Taxonomy" id="178133"/>
    <lineage>
        <taxon>Eukaryota</taxon>
        <taxon>Viridiplantae</taxon>
        <taxon>Streptophyta</taxon>
        <taxon>Embryophyta</taxon>
        <taxon>Tracheophyta</taxon>
        <taxon>Spermatophyta</taxon>
        <taxon>Magnoliopsida</taxon>
        <taxon>eudicotyledons</taxon>
        <taxon>Gunneridae</taxon>
        <taxon>Pentapetalae</taxon>
        <taxon>rosids</taxon>
        <taxon>malvids</taxon>
        <taxon>Myrtales</taxon>
        <taxon>Myrtaceae</taxon>
        <taxon>Myrtoideae</taxon>
        <taxon>Myrteae</taxon>
        <taxon>Australasian group</taxon>
        <taxon>Rhodamnia</taxon>
    </lineage>
</organism>
<dbReference type="SMART" id="SM00220">
    <property type="entry name" value="S_TKc"/>
    <property type="match status" value="1"/>
</dbReference>
<evidence type="ECO:0000256" key="3">
    <source>
        <dbReference type="ARBA" id="ARBA00022679"/>
    </source>
</evidence>
<evidence type="ECO:0000256" key="4">
    <source>
        <dbReference type="ARBA" id="ARBA00022692"/>
    </source>
</evidence>
<evidence type="ECO:0000256" key="7">
    <source>
        <dbReference type="ARBA" id="ARBA00022777"/>
    </source>
</evidence>
<evidence type="ECO:0000259" key="14">
    <source>
        <dbReference type="PROSITE" id="PS50011"/>
    </source>
</evidence>
<evidence type="ECO:0000313" key="15">
    <source>
        <dbReference type="Proteomes" id="UP000827889"/>
    </source>
</evidence>
<dbReference type="SUPFAM" id="SSF56112">
    <property type="entry name" value="Protein kinase-like (PK-like)"/>
    <property type="match status" value="1"/>
</dbReference>
<dbReference type="InterPro" id="IPR017441">
    <property type="entry name" value="Protein_kinase_ATP_BS"/>
</dbReference>
<dbReference type="PROSITE" id="PS50011">
    <property type="entry name" value="PROTEIN_KINASE_DOM"/>
    <property type="match status" value="1"/>
</dbReference>
<name>A0ABM3HMR2_9MYRT</name>
<dbReference type="PROSITE" id="PS00108">
    <property type="entry name" value="PROTEIN_KINASE_ST"/>
    <property type="match status" value="1"/>
</dbReference>
<dbReference type="Gene3D" id="3.30.200.20">
    <property type="entry name" value="Phosphorylase Kinase, domain 1"/>
    <property type="match status" value="1"/>
</dbReference>
<keyword evidence="6 12" id="KW-0547">Nucleotide-binding</keyword>
<dbReference type="InterPro" id="IPR045874">
    <property type="entry name" value="LRK10/LRL21-25-like"/>
</dbReference>
<feature type="domain" description="Protein kinase" evidence="14">
    <location>
        <begin position="30"/>
        <end position="316"/>
    </location>
</feature>
<evidence type="ECO:0000256" key="12">
    <source>
        <dbReference type="PROSITE-ProRule" id="PRU10141"/>
    </source>
</evidence>
<dbReference type="RefSeq" id="XP_048137883.1">
    <property type="nucleotide sequence ID" value="XM_048281926.1"/>
</dbReference>
<evidence type="ECO:0000256" key="10">
    <source>
        <dbReference type="ARBA" id="ARBA00023136"/>
    </source>
</evidence>
<evidence type="ECO:0000256" key="6">
    <source>
        <dbReference type="ARBA" id="ARBA00022741"/>
    </source>
</evidence>
<evidence type="ECO:0000256" key="11">
    <source>
        <dbReference type="ARBA" id="ARBA00023180"/>
    </source>
</evidence>
<accession>A0ABM3HMR2</accession>
<evidence type="ECO:0000256" key="8">
    <source>
        <dbReference type="ARBA" id="ARBA00022840"/>
    </source>
</evidence>
<keyword evidence="5" id="KW-0732">Signal</keyword>
<dbReference type="InterPro" id="IPR008271">
    <property type="entry name" value="Ser/Thr_kinase_AS"/>
</dbReference>
<comment type="similarity">
    <text evidence="13">Belongs to the protein kinase superfamily.</text>
</comment>